<feature type="compositionally biased region" description="Low complexity" evidence="1">
    <location>
        <begin position="121"/>
        <end position="150"/>
    </location>
</feature>
<gene>
    <name evidence="2" type="ORF">EYF80_050785</name>
</gene>
<comment type="caution">
    <text evidence="2">The sequence shown here is derived from an EMBL/GenBank/DDBJ whole genome shotgun (WGS) entry which is preliminary data.</text>
</comment>
<accession>A0A4Z2FCS4</accession>
<name>A0A4Z2FCS4_9TELE</name>
<sequence>MAFSKVRSMTPFSRSSVSMVSSVTCFMSCWNFCGVSLLRMLRTRLNSSWVLALSEPLSSGSSAARLRTAFLADGFQAFSALFSWMSSPSDIVVTNLRLEINPDNHVELNVKTYRASAATASSSSTSSSSSSTTASSTSSTASSSTSSSASHSRPAEVGVGGREVGAAGHRL</sequence>
<feature type="region of interest" description="Disordered" evidence="1">
    <location>
        <begin position="121"/>
        <end position="171"/>
    </location>
</feature>
<dbReference type="Proteomes" id="UP000314294">
    <property type="component" value="Unassembled WGS sequence"/>
</dbReference>
<evidence type="ECO:0000256" key="1">
    <source>
        <dbReference type="SAM" id="MobiDB-lite"/>
    </source>
</evidence>
<reference evidence="2 3" key="1">
    <citation type="submission" date="2019-03" db="EMBL/GenBank/DDBJ databases">
        <title>First draft genome of Liparis tanakae, snailfish: a comprehensive survey of snailfish specific genes.</title>
        <authorList>
            <person name="Kim W."/>
            <person name="Song I."/>
            <person name="Jeong J.-H."/>
            <person name="Kim D."/>
            <person name="Kim S."/>
            <person name="Ryu S."/>
            <person name="Song J.Y."/>
            <person name="Lee S.K."/>
        </authorList>
    </citation>
    <scope>NUCLEOTIDE SEQUENCE [LARGE SCALE GENOMIC DNA]</scope>
    <source>
        <tissue evidence="2">Muscle</tissue>
    </source>
</reference>
<proteinExistence type="predicted"/>
<dbReference type="EMBL" id="SRLO01001314">
    <property type="protein sequence ID" value="TNN39036.1"/>
    <property type="molecule type" value="Genomic_DNA"/>
</dbReference>
<keyword evidence="3" id="KW-1185">Reference proteome</keyword>
<dbReference type="AlphaFoldDB" id="A0A4Z2FCS4"/>
<organism evidence="2 3">
    <name type="scientific">Liparis tanakae</name>
    <name type="common">Tanaka's snailfish</name>
    <dbReference type="NCBI Taxonomy" id="230148"/>
    <lineage>
        <taxon>Eukaryota</taxon>
        <taxon>Metazoa</taxon>
        <taxon>Chordata</taxon>
        <taxon>Craniata</taxon>
        <taxon>Vertebrata</taxon>
        <taxon>Euteleostomi</taxon>
        <taxon>Actinopterygii</taxon>
        <taxon>Neopterygii</taxon>
        <taxon>Teleostei</taxon>
        <taxon>Neoteleostei</taxon>
        <taxon>Acanthomorphata</taxon>
        <taxon>Eupercaria</taxon>
        <taxon>Perciformes</taxon>
        <taxon>Cottioidei</taxon>
        <taxon>Cottales</taxon>
        <taxon>Liparidae</taxon>
        <taxon>Liparis</taxon>
    </lineage>
</organism>
<evidence type="ECO:0000313" key="2">
    <source>
        <dbReference type="EMBL" id="TNN39036.1"/>
    </source>
</evidence>
<protein>
    <submittedName>
        <fullName evidence="2">Uncharacterized protein</fullName>
    </submittedName>
</protein>
<evidence type="ECO:0000313" key="3">
    <source>
        <dbReference type="Proteomes" id="UP000314294"/>
    </source>
</evidence>